<sequence>MCRTKGRSYCLATLVGLGVRDSAYYCVASNFWGHSADDWYSRSLWRVCDIQGVSTVDRTVCRTPGGRLEL</sequence>
<evidence type="ECO:0000313" key="2">
    <source>
        <dbReference type="Proteomes" id="UP000054166"/>
    </source>
</evidence>
<organism evidence="1 2">
    <name type="scientific">Piloderma croceum (strain F 1598)</name>
    <dbReference type="NCBI Taxonomy" id="765440"/>
    <lineage>
        <taxon>Eukaryota</taxon>
        <taxon>Fungi</taxon>
        <taxon>Dikarya</taxon>
        <taxon>Basidiomycota</taxon>
        <taxon>Agaricomycotina</taxon>
        <taxon>Agaricomycetes</taxon>
        <taxon>Agaricomycetidae</taxon>
        <taxon>Atheliales</taxon>
        <taxon>Atheliaceae</taxon>
        <taxon>Piloderma</taxon>
    </lineage>
</organism>
<evidence type="ECO:0000313" key="1">
    <source>
        <dbReference type="EMBL" id="KIM73288.1"/>
    </source>
</evidence>
<keyword evidence="2" id="KW-1185">Reference proteome</keyword>
<protein>
    <submittedName>
        <fullName evidence="1">Uncharacterized protein</fullName>
    </submittedName>
</protein>
<reference evidence="2" key="2">
    <citation type="submission" date="2015-01" db="EMBL/GenBank/DDBJ databases">
        <title>Evolutionary Origins and Diversification of the Mycorrhizal Mutualists.</title>
        <authorList>
            <consortium name="DOE Joint Genome Institute"/>
            <consortium name="Mycorrhizal Genomics Consortium"/>
            <person name="Kohler A."/>
            <person name="Kuo A."/>
            <person name="Nagy L.G."/>
            <person name="Floudas D."/>
            <person name="Copeland A."/>
            <person name="Barry K.W."/>
            <person name="Cichocki N."/>
            <person name="Veneault-Fourrey C."/>
            <person name="LaButti K."/>
            <person name="Lindquist E.A."/>
            <person name="Lipzen A."/>
            <person name="Lundell T."/>
            <person name="Morin E."/>
            <person name="Murat C."/>
            <person name="Riley R."/>
            <person name="Ohm R."/>
            <person name="Sun H."/>
            <person name="Tunlid A."/>
            <person name="Henrissat B."/>
            <person name="Grigoriev I.V."/>
            <person name="Hibbett D.S."/>
            <person name="Martin F."/>
        </authorList>
    </citation>
    <scope>NUCLEOTIDE SEQUENCE [LARGE SCALE GENOMIC DNA]</scope>
    <source>
        <strain evidence="2">F 1598</strain>
    </source>
</reference>
<name>A0A0C3AHJ5_PILCF</name>
<dbReference type="HOGENOM" id="CLU_2758714_0_0_1"/>
<reference evidence="1 2" key="1">
    <citation type="submission" date="2014-04" db="EMBL/GenBank/DDBJ databases">
        <authorList>
            <consortium name="DOE Joint Genome Institute"/>
            <person name="Kuo A."/>
            <person name="Tarkka M."/>
            <person name="Buscot F."/>
            <person name="Kohler A."/>
            <person name="Nagy L.G."/>
            <person name="Floudas D."/>
            <person name="Copeland A."/>
            <person name="Barry K.W."/>
            <person name="Cichocki N."/>
            <person name="Veneault-Fourrey C."/>
            <person name="LaButti K."/>
            <person name="Lindquist E.A."/>
            <person name="Lipzen A."/>
            <person name="Lundell T."/>
            <person name="Morin E."/>
            <person name="Murat C."/>
            <person name="Sun H."/>
            <person name="Tunlid A."/>
            <person name="Henrissat B."/>
            <person name="Grigoriev I.V."/>
            <person name="Hibbett D.S."/>
            <person name="Martin F."/>
            <person name="Nordberg H.P."/>
            <person name="Cantor M.N."/>
            <person name="Hua S.X."/>
        </authorList>
    </citation>
    <scope>NUCLEOTIDE SEQUENCE [LARGE SCALE GENOMIC DNA]</scope>
    <source>
        <strain evidence="1 2">F 1598</strain>
    </source>
</reference>
<accession>A0A0C3AHJ5</accession>
<dbReference type="Proteomes" id="UP000054166">
    <property type="component" value="Unassembled WGS sequence"/>
</dbReference>
<gene>
    <name evidence="1" type="ORF">PILCRDRAFT_829298</name>
</gene>
<dbReference type="InParanoid" id="A0A0C3AHJ5"/>
<dbReference type="AlphaFoldDB" id="A0A0C3AHJ5"/>
<dbReference type="EMBL" id="KN833087">
    <property type="protein sequence ID" value="KIM73288.1"/>
    <property type="molecule type" value="Genomic_DNA"/>
</dbReference>
<proteinExistence type="predicted"/>